<dbReference type="InterPro" id="IPR010117">
    <property type="entry name" value="PabB_fungal"/>
</dbReference>
<evidence type="ECO:0000256" key="10">
    <source>
        <dbReference type="SAM" id="MobiDB-lite"/>
    </source>
</evidence>
<evidence type="ECO:0000256" key="1">
    <source>
        <dbReference type="ARBA" id="ARBA00001000"/>
    </source>
</evidence>
<dbReference type="PRINTS" id="PR00096">
    <property type="entry name" value="GATASE"/>
</dbReference>
<keyword evidence="15" id="KW-1185">Reference proteome</keyword>
<proteinExistence type="inferred from homology"/>
<accession>A0A232LSZ6</accession>
<dbReference type="EMBL" id="NPHW01005061">
    <property type="protein sequence ID" value="OXV07138.1"/>
    <property type="molecule type" value="Genomic_DNA"/>
</dbReference>
<evidence type="ECO:0000313" key="14">
    <source>
        <dbReference type="EMBL" id="OXV07138.1"/>
    </source>
</evidence>
<comment type="pathway">
    <text evidence="2">Cofactor biosynthesis; tetrahydrofolate biosynthesis; 4-aminobenzoate from chorismate: step 1/2.</text>
</comment>
<dbReference type="Pfam" id="PF00425">
    <property type="entry name" value="Chorismate_bind"/>
    <property type="match status" value="1"/>
</dbReference>
<keyword evidence="7" id="KW-0315">Glutamine amidotransferase</keyword>
<protein>
    <recommendedName>
        <fullName evidence="4">aminodeoxychorismate synthase</fullName>
        <ecNumber evidence="4">2.6.1.85</ecNumber>
    </recommendedName>
    <alternativeName>
        <fullName evidence="8">Para-aminobenzoate synthase</fullName>
    </alternativeName>
    <alternativeName>
        <fullName evidence="9">p-aminobenzoic acid synthase</fullName>
    </alternativeName>
</protein>
<sequence>MRPIFLSDDGDVSSFASSSKSLTPRHVLYVDAYDSFSYNIVSMLEENLMVEVALITVDSEWPDGDMVGFLRNFDAIVLGPGPGDPNNSSDVGIMRDIWSLSQENVLPVLGICLGFQSLCLHHGVPVQRLPYPLHGQVRHISISNDIIEGIQDFEVTLYHSLYAKFNTAKEGFHKFSEREFYRQKDQNVLSQEDDLLVFAWLQLDDPELGGSTPIPMGVRHKEKPFWGLQFHPESCKSNKRACKELLRRWWKMAVEFNERSNRLITASSLDFIDKPPLILNAALEITLLMEELSAASSNRCAFRTLPLHDLTVEIIYEMMNTSSSASVLFQSNGRHTIISIPSPNSWRLEYFVPSRRLSLMDLGVCMADGTSKECTRQIASSILPIHQLWDVLRCLTEKRKVSAGVSDIPFWGGFLGYFSYEMGLSGLSHPKSTVEVSCKYPNSSGRSPTSGKVSKEDPPDVSLLWVERSIVIDSKTRQIYIQSTRESDDTLGGWLDLTLQRFQGLMDTGFSEPKLCRSPTKTGTAGEESMDSIFNKAVIKMPDEDSYKRQVEACKALLEAGESYELCLTCEISITLPMEGINNVRDKRPWQLFKRLRKYNPAAFSAYARLGKVKIVSSSPECFLNWDRYSTLEMKPMKGTVRKSAEMTLEKAKAILSTTKEMAENLMIADLVRHDLYGICGSGRVQVEKLLQVEDHGHVFQMITHIKGVIDHRHRGSRVSHMPYLKTPNMSVHGITALQRCLPPGSMTGAPKERSCLHLESIEGRKRGIYSGVMGYIDLGGGGSFSVLIRTLFTCSDDNAEQQVWRVGAGGAVTTLSTAAGEWDEMLTKLRTVVNIFDASNSS</sequence>
<dbReference type="GO" id="GO:0046820">
    <property type="term" value="F:4-amino-4-deoxychorismate synthase activity"/>
    <property type="evidence" value="ECO:0007669"/>
    <property type="project" value="UniProtKB-EC"/>
</dbReference>
<gene>
    <name evidence="14" type="ORF">Egran_05097</name>
</gene>
<dbReference type="CDD" id="cd01743">
    <property type="entry name" value="GATase1_Anthranilate_Synthase"/>
    <property type="match status" value="1"/>
</dbReference>
<dbReference type="SUPFAM" id="SSF56322">
    <property type="entry name" value="ADC synthase"/>
    <property type="match status" value="1"/>
</dbReference>
<dbReference type="SUPFAM" id="SSF52317">
    <property type="entry name" value="Class I glutamine amidotransferase-like"/>
    <property type="match status" value="1"/>
</dbReference>
<dbReference type="Gene3D" id="3.60.120.10">
    <property type="entry name" value="Anthranilate synthase"/>
    <property type="match status" value="1"/>
</dbReference>
<evidence type="ECO:0000259" key="11">
    <source>
        <dbReference type="Pfam" id="PF00117"/>
    </source>
</evidence>
<keyword evidence="5" id="KW-0808">Transferase</keyword>
<evidence type="ECO:0000313" key="15">
    <source>
        <dbReference type="Proteomes" id="UP000243515"/>
    </source>
</evidence>
<dbReference type="NCBIfam" id="TIGR01823">
    <property type="entry name" value="PabB-fungal"/>
    <property type="match status" value="1"/>
</dbReference>
<dbReference type="InterPro" id="IPR019999">
    <property type="entry name" value="Anth_synth_I-like"/>
</dbReference>
<dbReference type="Proteomes" id="UP000243515">
    <property type="component" value="Unassembled WGS sequence"/>
</dbReference>
<dbReference type="InterPro" id="IPR006805">
    <property type="entry name" value="Anth_synth_I_N"/>
</dbReference>
<dbReference type="Gene3D" id="3.40.50.880">
    <property type="match status" value="1"/>
</dbReference>
<dbReference type="GO" id="GO:0000162">
    <property type="term" value="P:L-tryptophan biosynthetic process"/>
    <property type="evidence" value="ECO:0007669"/>
    <property type="project" value="TreeGrafter"/>
</dbReference>
<dbReference type="Pfam" id="PF00117">
    <property type="entry name" value="GATase"/>
    <property type="match status" value="1"/>
</dbReference>
<name>A0A232LSZ6_9EURO</name>
<feature type="domain" description="Chorismate-utilising enzyme C-terminal" evidence="12">
    <location>
        <begin position="544"/>
        <end position="829"/>
    </location>
</feature>
<dbReference type="GO" id="GO:0046654">
    <property type="term" value="P:tetrahydrofolate biosynthetic process"/>
    <property type="evidence" value="ECO:0007669"/>
    <property type="project" value="UniProtKB-UniPathway"/>
</dbReference>
<dbReference type="Pfam" id="PF04715">
    <property type="entry name" value="Anth_synt_I_N"/>
    <property type="match status" value="1"/>
</dbReference>
<evidence type="ECO:0000256" key="6">
    <source>
        <dbReference type="ARBA" id="ARBA00022909"/>
    </source>
</evidence>
<dbReference type="InterPro" id="IPR017926">
    <property type="entry name" value="GATASE"/>
</dbReference>
<dbReference type="AlphaFoldDB" id="A0A232LSZ6"/>
<reference evidence="14 15" key="1">
    <citation type="journal article" date="2015" name="Environ. Microbiol.">
        <title>Metagenome sequence of Elaphomyces granulatus from sporocarp tissue reveals Ascomycota ectomycorrhizal fingerprints of genome expansion and a Proteobacteria-rich microbiome.</title>
        <authorList>
            <person name="Quandt C.A."/>
            <person name="Kohler A."/>
            <person name="Hesse C.N."/>
            <person name="Sharpton T.J."/>
            <person name="Martin F."/>
            <person name="Spatafora J.W."/>
        </authorList>
    </citation>
    <scope>NUCLEOTIDE SEQUENCE [LARGE SCALE GENOMIC DNA]</scope>
    <source>
        <strain evidence="14 15">OSC145934</strain>
    </source>
</reference>
<evidence type="ECO:0000256" key="9">
    <source>
        <dbReference type="ARBA" id="ARBA00031904"/>
    </source>
</evidence>
<dbReference type="GO" id="GO:0005737">
    <property type="term" value="C:cytoplasm"/>
    <property type="evidence" value="ECO:0007669"/>
    <property type="project" value="TreeGrafter"/>
</dbReference>
<comment type="similarity">
    <text evidence="3">In the C-terminal section; belongs to the anthranilate synthase component I family.</text>
</comment>
<dbReference type="OrthoDB" id="64220at2759"/>
<dbReference type="PANTHER" id="PTHR11236:SF18">
    <property type="entry name" value="AMINODEOXYCHORISMATE SYNTHASE"/>
    <property type="match status" value="1"/>
</dbReference>
<dbReference type="InterPro" id="IPR015890">
    <property type="entry name" value="Chorismate_C"/>
</dbReference>
<evidence type="ECO:0000256" key="7">
    <source>
        <dbReference type="ARBA" id="ARBA00022962"/>
    </source>
</evidence>
<dbReference type="GO" id="GO:0046656">
    <property type="term" value="P:folic acid biosynthetic process"/>
    <property type="evidence" value="ECO:0007669"/>
    <property type="project" value="UniProtKB-KW"/>
</dbReference>
<dbReference type="GO" id="GO:0008153">
    <property type="term" value="P:4-aminobenzoate biosynthetic process"/>
    <property type="evidence" value="ECO:0007669"/>
    <property type="project" value="TreeGrafter"/>
</dbReference>
<dbReference type="PANTHER" id="PTHR11236">
    <property type="entry name" value="AMINOBENZOATE/ANTHRANILATE SYNTHASE"/>
    <property type="match status" value="1"/>
</dbReference>
<comment type="catalytic activity">
    <reaction evidence="1">
        <text>chorismate + L-glutamine = 4-amino-4-deoxychorismate + L-glutamate</text>
        <dbReference type="Rhea" id="RHEA:11672"/>
        <dbReference type="ChEBI" id="CHEBI:29748"/>
        <dbReference type="ChEBI" id="CHEBI:29985"/>
        <dbReference type="ChEBI" id="CHEBI:58359"/>
        <dbReference type="ChEBI" id="CHEBI:58406"/>
        <dbReference type="EC" id="2.6.1.85"/>
    </reaction>
</comment>
<dbReference type="PRINTS" id="PR00099">
    <property type="entry name" value="CPSGATASE"/>
</dbReference>
<feature type="domain" description="Anthranilate synthase component I N-terminal" evidence="13">
    <location>
        <begin position="322"/>
        <end position="481"/>
    </location>
</feature>
<dbReference type="UniPathway" id="UPA00077">
    <property type="reaction ID" value="UER00149"/>
</dbReference>
<dbReference type="InterPro" id="IPR005801">
    <property type="entry name" value="ADC_synthase"/>
</dbReference>
<evidence type="ECO:0000259" key="13">
    <source>
        <dbReference type="Pfam" id="PF04715"/>
    </source>
</evidence>
<comment type="caution">
    <text evidence="14">The sequence shown here is derived from an EMBL/GenBank/DDBJ whole genome shotgun (WGS) entry which is preliminary data.</text>
</comment>
<feature type="domain" description="Glutamine amidotransferase" evidence="11">
    <location>
        <begin position="29"/>
        <end position="173"/>
    </location>
</feature>
<keyword evidence="6" id="KW-0289">Folate biosynthesis</keyword>
<dbReference type="InterPro" id="IPR029062">
    <property type="entry name" value="Class_I_gatase-like"/>
</dbReference>
<evidence type="ECO:0000259" key="12">
    <source>
        <dbReference type="Pfam" id="PF00425"/>
    </source>
</evidence>
<evidence type="ECO:0000256" key="4">
    <source>
        <dbReference type="ARBA" id="ARBA00013139"/>
    </source>
</evidence>
<feature type="region of interest" description="Disordered" evidence="10">
    <location>
        <begin position="439"/>
        <end position="458"/>
    </location>
</feature>
<dbReference type="EC" id="2.6.1.85" evidence="4"/>
<evidence type="ECO:0000256" key="8">
    <source>
        <dbReference type="ARBA" id="ARBA00031329"/>
    </source>
</evidence>
<evidence type="ECO:0000256" key="2">
    <source>
        <dbReference type="ARBA" id="ARBA00005009"/>
    </source>
</evidence>
<dbReference type="FunFam" id="3.60.120.10:FF:000009">
    <property type="entry name" value="Para-aminobenzoate synthase PabaA"/>
    <property type="match status" value="1"/>
</dbReference>
<dbReference type="PROSITE" id="PS51273">
    <property type="entry name" value="GATASE_TYPE_1"/>
    <property type="match status" value="1"/>
</dbReference>
<dbReference type="PRINTS" id="PR00097">
    <property type="entry name" value="ANTSNTHASEII"/>
</dbReference>
<organism evidence="14 15">
    <name type="scientific">Elaphomyces granulatus</name>
    <dbReference type="NCBI Taxonomy" id="519963"/>
    <lineage>
        <taxon>Eukaryota</taxon>
        <taxon>Fungi</taxon>
        <taxon>Dikarya</taxon>
        <taxon>Ascomycota</taxon>
        <taxon>Pezizomycotina</taxon>
        <taxon>Eurotiomycetes</taxon>
        <taxon>Eurotiomycetidae</taxon>
        <taxon>Eurotiales</taxon>
        <taxon>Elaphomycetaceae</taxon>
        <taxon>Elaphomyces</taxon>
    </lineage>
</organism>
<evidence type="ECO:0000256" key="3">
    <source>
        <dbReference type="ARBA" id="ARBA00005970"/>
    </source>
</evidence>
<dbReference type="InterPro" id="IPR006221">
    <property type="entry name" value="TrpG/PapA_dom"/>
</dbReference>
<evidence type="ECO:0000256" key="5">
    <source>
        <dbReference type="ARBA" id="ARBA00022679"/>
    </source>
</evidence>
<feature type="compositionally biased region" description="Polar residues" evidence="10">
    <location>
        <begin position="439"/>
        <end position="452"/>
    </location>
</feature>